<accession>A0A1I0ISY1</accession>
<organism evidence="2 3">
    <name type="scientific">Enterocloster lavalensis</name>
    <dbReference type="NCBI Taxonomy" id="460384"/>
    <lineage>
        <taxon>Bacteria</taxon>
        <taxon>Bacillati</taxon>
        <taxon>Bacillota</taxon>
        <taxon>Clostridia</taxon>
        <taxon>Lachnospirales</taxon>
        <taxon>Lachnospiraceae</taxon>
        <taxon>Enterocloster</taxon>
    </lineage>
</organism>
<keyword evidence="1" id="KW-0732">Signal</keyword>
<sequence>MKKAMKKLVTLLMVACLMVSNCITAFAGEWKKDTEYGGYFWWYQRDDGSYPVDCWENIDGKYYHFDFDGYLETDCITADGYHVDENGEWLQDIPQMSQEEMDEYYKSLYKEVLIDLYEYGFVSSEEEFEYYVNLYFPDPVEAEFVMNEIRSNYSMGSAEY</sequence>
<dbReference type="Gene3D" id="2.10.270.10">
    <property type="entry name" value="Cholin Binding"/>
    <property type="match status" value="1"/>
</dbReference>
<reference evidence="3" key="1">
    <citation type="submission" date="2016-10" db="EMBL/GenBank/DDBJ databases">
        <authorList>
            <person name="Varghese N."/>
            <person name="Submissions S."/>
        </authorList>
    </citation>
    <scope>NUCLEOTIDE SEQUENCE [LARGE SCALE GENOMIC DNA]</scope>
    <source>
        <strain evidence="3">NLAE-zl-G277</strain>
    </source>
</reference>
<dbReference type="STRING" id="460384.SAMN05216313_12386"/>
<keyword evidence="3" id="KW-1185">Reference proteome</keyword>
<dbReference type="GeneID" id="93281572"/>
<dbReference type="RefSeq" id="WP_092367698.1">
    <property type="nucleotide sequence ID" value="NZ_FOIM01000023.1"/>
</dbReference>
<dbReference type="Proteomes" id="UP000198508">
    <property type="component" value="Unassembled WGS sequence"/>
</dbReference>
<evidence type="ECO:0008006" key="4">
    <source>
        <dbReference type="Google" id="ProtNLM"/>
    </source>
</evidence>
<feature type="signal peptide" evidence="1">
    <location>
        <begin position="1"/>
        <end position="27"/>
    </location>
</feature>
<gene>
    <name evidence="2" type="ORF">SAMN05216313_12386</name>
</gene>
<name>A0A1I0ISY1_9FIRM</name>
<evidence type="ECO:0000313" key="2">
    <source>
        <dbReference type="EMBL" id="SEU00389.1"/>
    </source>
</evidence>
<feature type="chain" id="PRO_5044372596" description="Cell wall binding repeat-containing protein" evidence="1">
    <location>
        <begin position="28"/>
        <end position="160"/>
    </location>
</feature>
<protein>
    <recommendedName>
        <fullName evidence="4">Cell wall binding repeat-containing protein</fullName>
    </recommendedName>
</protein>
<dbReference type="EMBL" id="FOIM01000023">
    <property type="protein sequence ID" value="SEU00389.1"/>
    <property type="molecule type" value="Genomic_DNA"/>
</dbReference>
<evidence type="ECO:0000256" key="1">
    <source>
        <dbReference type="SAM" id="SignalP"/>
    </source>
</evidence>
<dbReference type="SUPFAM" id="SSF69360">
    <property type="entry name" value="Cell wall binding repeat"/>
    <property type="match status" value="1"/>
</dbReference>
<proteinExistence type="predicted"/>
<evidence type="ECO:0000313" key="3">
    <source>
        <dbReference type="Proteomes" id="UP000198508"/>
    </source>
</evidence>
<dbReference type="AlphaFoldDB" id="A0A1I0ISY1"/>